<reference evidence="1 2" key="1">
    <citation type="submission" date="2018-04" db="EMBL/GenBank/DDBJ databases">
        <title>Genomic Encyclopedia of Type Strains, Phase III (KMG-III): the genomes of soil and plant-associated and newly described type strains.</title>
        <authorList>
            <person name="Whitman W."/>
        </authorList>
    </citation>
    <scope>NUCLEOTIDE SEQUENCE [LARGE SCALE GENOMIC DNA]</scope>
    <source>
        <strain evidence="1 2">JA192</strain>
    </source>
</reference>
<evidence type="ECO:0000313" key="2">
    <source>
        <dbReference type="Proteomes" id="UP000240800"/>
    </source>
</evidence>
<organism evidence="1 2">
    <name type="scientific">Cereibacter johrii</name>
    <dbReference type="NCBI Taxonomy" id="445629"/>
    <lineage>
        <taxon>Bacteria</taxon>
        <taxon>Pseudomonadati</taxon>
        <taxon>Pseudomonadota</taxon>
        <taxon>Alphaproteobacteria</taxon>
        <taxon>Rhodobacterales</taxon>
        <taxon>Paracoccaceae</taxon>
        <taxon>Cereibacter</taxon>
    </lineage>
</organism>
<proteinExistence type="predicted"/>
<dbReference type="Proteomes" id="UP000240800">
    <property type="component" value="Unassembled WGS sequence"/>
</dbReference>
<name>A0ABX5J6S5_9RHOB</name>
<protein>
    <submittedName>
        <fullName evidence="1">Uncharacterized protein</fullName>
    </submittedName>
</protein>
<comment type="caution">
    <text evidence="1">The sequence shown here is derived from an EMBL/GenBank/DDBJ whole genome shotgun (WGS) entry which is preliminary data.</text>
</comment>
<dbReference type="RefSeq" id="WP_268874926.1">
    <property type="nucleotide sequence ID" value="NZ_MABH01000134.1"/>
</dbReference>
<gene>
    <name evidence="1" type="ORF">C8J29_11087</name>
</gene>
<evidence type="ECO:0000313" key="1">
    <source>
        <dbReference type="EMBL" id="PTM75867.1"/>
    </source>
</evidence>
<accession>A0ABX5J6S5</accession>
<sequence>MAIAGVAGFEISAAKVRISMTNAGAEIYSREIAMQDETVVGD</sequence>
<keyword evidence="2" id="KW-1185">Reference proteome</keyword>
<dbReference type="EMBL" id="PZZW01000010">
    <property type="protein sequence ID" value="PTM75867.1"/>
    <property type="molecule type" value="Genomic_DNA"/>
</dbReference>